<dbReference type="SUPFAM" id="SSF54975">
    <property type="entry name" value="Acylphosphatase/BLUF domain-like"/>
    <property type="match status" value="1"/>
</dbReference>
<dbReference type="InterPro" id="IPR011125">
    <property type="entry name" value="Znf_HypF"/>
</dbReference>
<evidence type="ECO:0000256" key="1">
    <source>
        <dbReference type="ARBA" id="ARBA00004711"/>
    </source>
</evidence>
<gene>
    <name evidence="12" type="primary">hypF</name>
    <name evidence="12" type="ORF">OdinLCB4_002120</name>
</gene>
<protein>
    <recommendedName>
        <fullName evidence="8">Carbamoyltransferase</fullName>
        <ecNumber evidence="8">6.2.-.-</ecNumber>
    </recommendedName>
</protein>
<keyword evidence="3 12" id="KW-0436">Ligase</keyword>
<comment type="similarity">
    <text evidence="2 8">Belongs to the carbamoyltransferase HypF family.</text>
</comment>
<name>A0AAF0D305_ODILC</name>
<dbReference type="PANTHER" id="PTHR42959:SF1">
    <property type="entry name" value="CARBAMOYLTRANSFERASE HYPF"/>
    <property type="match status" value="1"/>
</dbReference>
<dbReference type="InterPro" id="IPR006070">
    <property type="entry name" value="Sua5-like_dom"/>
</dbReference>
<keyword evidence="9" id="KW-0378">Hydrolase</keyword>
<dbReference type="Pfam" id="PF01300">
    <property type="entry name" value="Sua5_yciO_yrdC"/>
    <property type="match status" value="1"/>
</dbReference>
<evidence type="ECO:0000256" key="9">
    <source>
        <dbReference type="PROSITE-ProRule" id="PRU00520"/>
    </source>
</evidence>
<keyword evidence="6" id="KW-0862">Zinc</keyword>
<feature type="active site" evidence="9">
    <location>
        <position position="17"/>
    </location>
</feature>
<dbReference type="PROSITE" id="PS00151">
    <property type="entry name" value="ACYLPHOSPHATASE_2"/>
    <property type="match status" value="1"/>
</dbReference>
<proteinExistence type="inferred from homology"/>
<dbReference type="GO" id="GO:0003998">
    <property type="term" value="F:acylphosphatase activity"/>
    <property type="evidence" value="ECO:0007669"/>
    <property type="project" value="UniProtKB-EC"/>
</dbReference>
<dbReference type="InterPro" id="IPR004421">
    <property type="entry name" value="Carbamoyltransferase_HypF"/>
</dbReference>
<dbReference type="InterPro" id="IPR043129">
    <property type="entry name" value="ATPase_NBD"/>
</dbReference>
<organism evidence="12 13">
    <name type="scientific">Odinarchaeota yellowstonii (strain LCB_4)</name>
    <dbReference type="NCBI Taxonomy" id="1841599"/>
    <lineage>
        <taxon>Archaea</taxon>
        <taxon>Promethearchaeati</taxon>
        <taxon>Candidatus Odinarchaeota</taxon>
        <taxon>Candidatus Odinarchaeia</taxon>
        <taxon>Candidatus Odinarchaeales</taxon>
        <taxon>Candidatus Odinarchaeaceae</taxon>
        <taxon>Candidatus Odinarchaeum</taxon>
    </lineage>
</organism>
<dbReference type="PROSITE" id="PS51160">
    <property type="entry name" value="ACYLPHOSPHATASE_3"/>
    <property type="match status" value="1"/>
</dbReference>
<dbReference type="EMBL" id="CP091871">
    <property type="protein sequence ID" value="WEU40740.1"/>
    <property type="molecule type" value="Genomic_DNA"/>
</dbReference>
<dbReference type="Gene3D" id="3.30.420.40">
    <property type="match status" value="1"/>
</dbReference>
<dbReference type="PROSITE" id="PS51163">
    <property type="entry name" value="YRDC"/>
    <property type="match status" value="1"/>
</dbReference>
<keyword evidence="4" id="KW-0479">Metal-binding</keyword>
<reference evidence="12" key="1">
    <citation type="journal article" date="2017" name="Nature">
        <title>Asgard archaea illuminate the origin of eukaryotic cellular complexity.</title>
        <authorList>
            <person name="Zaremba-Niedzwiedzka K."/>
            <person name="Caceres E.F."/>
            <person name="Saw J.H."/>
            <person name="Backstrom D."/>
            <person name="Juzokaite L."/>
            <person name="Vancaester E."/>
            <person name="Seitz K.W."/>
            <person name="Anantharaman K."/>
            <person name="Starnawski P."/>
            <person name="Kjeldsen K.U."/>
            <person name="Scott M.B."/>
            <person name="Nunoura T."/>
            <person name="Banfield J.F."/>
            <person name="Schramm A."/>
            <person name="Baker B.J."/>
            <person name="Spang A."/>
            <person name="Ettema T.J.G."/>
        </authorList>
    </citation>
    <scope>NUCLEOTIDE SEQUENCE</scope>
    <source>
        <strain evidence="12">LCB_4</strain>
    </source>
</reference>
<dbReference type="PANTHER" id="PTHR42959">
    <property type="entry name" value="CARBAMOYLTRANSFERASE"/>
    <property type="match status" value="1"/>
</dbReference>
<dbReference type="KEGG" id="oyw:OdinLCB4_002120"/>
<evidence type="ECO:0000256" key="3">
    <source>
        <dbReference type="ARBA" id="ARBA00022598"/>
    </source>
</evidence>
<dbReference type="GO" id="GO:0008270">
    <property type="term" value="F:zinc ion binding"/>
    <property type="evidence" value="ECO:0007669"/>
    <property type="project" value="UniProtKB-KW"/>
</dbReference>
<dbReference type="InterPro" id="IPR051060">
    <property type="entry name" value="Carbamoyltrans_HypF-like"/>
</dbReference>
<dbReference type="SUPFAM" id="SSF53067">
    <property type="entry name" value="Actin-like ATPase domain"/>
    <property type="match status" value="1"/>
</dbReference>
<dbReference type="Pfam" id="PF07503">
    <property type="entry name" value="zf-HYPF"/>
    <property type="match status" value="2"/>
</dbReference>
<dbReference type="InterPro" id="IPR001792">
    <property type="entry name" value="Acylphosphatase-like_dom"/>
</dbReference>
<dbReference type="AlphaFoldDB" id="A0AAF0D305"/>
<dbReference type="InterPro" id="IPR017968">
    <property type="entry name" value="Acylphosphatase_CS"/>
</dbReference>
<dbReference type="PROSITE" id="PS00150">
    <property type="entry name" value="ACYLPHOSPHATASE_1"/>
    <property type="match status" value="1"/>
</dbReference>
<dbReference type="SUPFAM" id="SSF55821">
    <property type="entry name" value="YrdC/RibB"/>
    <property type="match status" value="1"/>
</dbReference>
<evidence type="ECO:0000259" key="10">
    <source>
        <dbReference type="PROSITE" id="PS51160"/>
    </source>
</evidence>
<dbReference type="Gene3D" id="3.30.110.120">
    <property type="match status" value="1"/>
</dbReference>
<comment type="pathway">
    <text evidence="1">Protein modification; [NiFe] hydrogenase maturation.</text>
</comment>
<dbReference type="InterPro" id="IPR041440">
    <property type="entry name" value="HypF_C"/>
</dbReference>
<evidence type="ECO:0000256" key="5">
    <source>
        <dbReference type="ARBA" id="ARBA00022771"/>
    </source>
</evidence>
<dbReference type="FunFam" id="3.30.110.120:FF:000001">
    <property type="entry name" value="Carbamoyltransferase HypF"/>
    <property type="match status" value="1"/>
</dbReference>
<evidence type="ECO:0000256" key="2">
    <source>
        <dbReference type="ARBA" id="ARBA00008097"/>
    </source>
</evidence>
<sequence length="769" mass="86907">MDLKITVSGTVQGVGFRPFVYRLAKTCNLNGYVKNLGNGSVEIYITGLEKNIEKFIRMLKTEKPPLSEINEITVEKPTSIGVYTDFHILPSSEDYKKGVSIIPPDISICGECLKELFSEKDRRKRYFFITCTNCGPRFTIIQSLPYDRARTSMRDFPMCDKCYQEYNDPLNRRYHAQTIACHDCGPKIYLTDRAGREVECTDPIKEAVKLIEEGFIIGVKGNGGFHFATSTLNSEPIIKLRQRKNRPSKPFAVMAPNVEKIKSFAEVSEYEQTLLESYIRPIILLNKREDFNLSEEIAPGLHNIGVMLPYTGLHYLLFEKYKEPAMIMTSANPQDEPIAIDNETAISKLSGYVDYFLLHNRVIVQRADDSVVRFHDDTPLLLRRSRGYVPQPIKLPWLKEYAPVVLGCGGEENVTFCIIKEGGAYLSQYIGKTQKYETFNFYKSSVSHFKKLLHIDFQALACDLHMGFNTTLYAQRLSEELNIPIVKIQHHKAHLAALMGENDLKRILGVIIDGFGLGENGEAWGGEFLIFEGDGFKRLGHIEEYPLLGGDAATRYPLRIAMGLLHDEEGYDKWIKERSGAFPYGLKEIQIIHKMLESNKLIKTTSAGRFLDCISAIIGLCYYRSYDGEPAIKLESAGYKGKPVLDLPPILEGNKLKIREFVKEVFKNREKYRKSDLAYSAMNYLGKGLAELAIRLCHKQNTKYIGLSGGVAYNEIITSIIKKTVEKEGFNLITHKFTPPGDGGLSFGQAVAYLLLKERGVLKIDVNSG</sequence>
<feature type="domain" description="YrdC-like" evidence="11">
    <location>
        <begin position="201"/>
        <end position="387"/>
    </location>
</feature>
<dbReference type="Gene3D" id="3.30.420.360">
    <property type="match status" value="1"/>
</dbReference>
<dbReference type="GO" id="GO:0003725">
    <property type="term" value="F:double-stranded RNA binding"/>
    <property type="evidence" value="ECO:0007669"/>
    <property type="project" value="InterPro"/>
</dbReference>
<dbReference type="InterPro" id="IPR055128">
    <property type="entry name" value="HypF_C_2"/>
</dbReference>
<evidence type="ECO:0000313" key="13">
    <source>
        <dbReference type="Proteomes" id="UP000186851"/>
    </source>
</evidence>
<dbReference type="InterPro" id="IPR017945">
    <property type="entry name" value="DHBP_synth_RibB-like_a/b_dom"/>
</dbReference>
<dbReference type="InterPro" id="IPR036046">
    <property type="entry name" value="Acylphosphatase-like_dom_sf"/>
</dbReference>
<dbReference type="GO" id="GO:0051604">
    <property type="term" value="P:protein maturation"/>
    <property type="evidence" value="ECO:0007669"/>
    <property type="project" value="TreeGrafter"/>
</dbReference>
<dbReference type="EC" id="6.2.-.-" evidence="8"/>
<dbReference type="NCBIfam" id="TIGR00143">
    <property type="entry name" value="hypF"/>
    <property type="match status" value="1"/>
</dbReference>
<feature type="domain" description="Acylphosphatase-like" evidence="10">
    <location>
        <begin position="2"/>
        <end position="90"/>
    </location>
</feature>
<dbReference type="GO" id="GO:0016874">
    <property type="term" value="F:ligase activity"/>
    <property type="evidence" value="ECO:0007669"/>
    <property type="project" value="UniProtKB-UniRule"/>
</dbReference>
<dbReference type="Pfam" id="PF17788">
    <property type="entry name" value="HypF_C"/>
    <property type="match status" value="1"/>
</dbReference>
<dbReference type="Proteomes" id="UP000186851">
    <property type="component" value="Chromosome"/>
</dbReference>
<accession>A0AAF0D305</accession>
<dbReference type="Pfam" id="PF00708">
    <property type="entry name" value="Acylphosphatase"/>
    <property type="match status" value="1"/>
</dbReference>
<dbReference type="PIRSF" id="PIRSF006256">
    <property type="entry name" value="CMPcnvr_hdrg_mat"/>
    <property type="match status" value="1"/>
</dbReference>
<dbReference type="Gene3D" id="3.90.870.50">
    <property type="match status" value="1"/>
</dbReference>
<evidence type="ECO:0000256" key="8">
    <source>
        <dbReference type="PIRNR" id="PIRNR006256"/>
    </source>
</evidence>
<evidence type="ECO:0000256" key="4">
    <source>
        <dbReference type="ARBA" id="ARBA00022723"/>
    </source>
</evidence>
<dbReference type="Pfam" id="PF22521">
    <property type="entry name" value="HypF_C_2"/>
    <property type="match status" value="1"/>
</dbReference>
<reference evidence="12" key="2">
    <citation type="journal article" date="2022" name="Nat. Microbiol.">
        <title>A closed Candidatus Odinarchaeum chromosome exposes Asgard archaeal viruses.</title>
        <authorList>
            <person name="Tamarit D."/>
            <person name="Caceres E.F."/>
            <person name="Krupovic M."/>
            <person name="Nijland R."/>
            <person name="Eme L."/>
            <person name="Robinson N.P."/>
            <person name="Ettema T.J.G."/>
        </authorList>
    </citation>
    <scope>NUCLEOTIDE SEQUENCE</scope>
    <source>
        <strain evidence="12">LCB_4</strain>
    </source>
</reference>
<comment type="catalytic activity">
    <reaction evidence="7">
        <text>C-terminal L-cysteinyl-[HypE protein] + carbamoyl phosphate + ATP + H2O = C-terminal S-carboxamide-L-cysteinyl-[HypE protein] + AMP + phosphate + diphosphate + H(+)</text>
        <dbReference type="Rhea" id="RHEA:55636"/>
        <dbReference type="Rhea" id="RHEA-COMP:14247"/>
        <dbReference type="Rhea" id="RHEA-COMP:14392"/>
        <dbReference type="ChEBI" id="CHEBI:15377"/>
        <dbReference type="ChEBI" id="CHEBI:15378"/>
        <dbReference type="ChEBI" id="CHEBI:30616"/>
        <dbReference type="ChEBI" id="CHEBI:33019"/>
        <dbReference type="ChEBI" id="CHEBI:43474"/>
        <dbReference type="ChEBI" id="CHEBI:58228"/>
        <dbReference type="ChEBI" id="CHEBI:76913"/>
        <dbReference type="ChEBI" id="CHEBI:139126"/>
        <dbReference type="ChEBI" id="CHEBI:456215"/>
    </reaction>
</comment>
<comment type="catalytic activity">
    <reaction evidence="9">
        <text>an acyl phosphate + H2O = a carboxylate + phosphate + H(+)</text>
        <dbReference type="Rhea" id="RHEA:14965"/>
        <dbReference type="ChEBI" id="CHEBI:15377"/>
        <dbReference type="ChEBI" id="CHEBI:15378"/>
        <dbReference type="ChEBI" id="CHEBI:29067"/>
        <dbReference type="ChEBI" id="CHEBI:43474"/>
        <dbReference type="ChEBI" id="CHEBI:59918"/>
        <dbReference type="EC" id="3.6.1.7"/>
    </reaction>
</comment>
<evidence type="ECO:0000256" key="6">
    <source>
        <dbReference type="ARBA" id="ARBA00022833"/>
    </source>
</evidence>
<dbReference type="GO" id="GO:0016743">
    <property type="term" value="F:carboxyl- or carbamoyltransferase activity"/>
    <property type="evidence" value="ECO:0007669"/>
    <property type="project" value="UniProtKB-UniRule"/>
</dbReference>
<evidence type="ECO:0000313" key="12">
    <source>
        <dbReference type="EMBL" id="WEU40740.1"/>
    </source>
</evidence>
<feature type="active site" evidence="9">
    <location>
        <position position="35"/>
    </location>
</feature>
<evidence type="ECO:0000256" key="7">
    <source>
        <dbReference type="ARBA" id="ARBA00048220"/>
    </source>
</evidence>
<keyword evidence="5" id="KW-0863">Zinc-finger</keyword>
<evidence type="ECO:0000259" key="11">
    <source>
        <dbReference type="PROSITE" id="PS51163"/>
    </source>
</evidence>